<gene>
    <name evidence="2" type="ORF">RYZ90_07205</name>
</gene>
<name>A0ABD5GZQ3_9ENTR</name>
<dbReference type="EMBL" id="JAWPAZ010000002">
    <property type="protein sequence ID" value="MDW2633634.1"/>
    <property type="molecule type" value="Genomic_DNA"/>
</dbReference>
<evidence type="ECO:0000313" key="3">
    <source>
        <dbReference type="Proteomes" id="UP001269984"/>
    </source>
</evidence>
<comment type="caution">
    <text evidence="2">The sequence shown here is derived from an EMBL/GenBank/DDBJ whole genome shotgun (WGS) entry which is preliminary data.</text>
</comment>
<dbReference type="AlphaFoldDB" id="A0ABD5GZQ3"/>
<dbReference type="RefSeq" id="WP_048225622.1">
    <property type="nucleotide sequence ID" value="NZ_CADCYR010000023.1"/>
</dbReference>
<reference evidence="2 3" key="1">
    <citation type="submission" date="2023-10" db="EMBL/GenBank/DDBJ databases">
        <title>Fecal carriage and genetic characteristics of carbapenem-resistant Enterobacterales among healthy adults from four provinces of China.</title>
        <authorList>
            <person name="Li Y."/>
            <person name="Zhang R."/>
        </authorList>
    </citation>
    <scope>NUCLEOTIDE SEQUENCE [LARGE SCALE GENOMIC DNA]</scope>
    <source>
        <strain evidence="2 3">HN-71</strain>
    </source>
</reference>
<dbReference type="InterPro" id="IPR057271">
    <property type="entry name" value="YagK_YfjJ_C"/>
</dbReference>
<proteinExistence type="predicted"/>
<evidence type="ECO:0000259" key="1">
    <source>
        <dbReference type="Pfam" id="PF11726"/>
    </source>
</evidence>
<protein>
    <submittedName>
        <fullName evidence="2">Inovirus Gp2 family protein</fullName>
    </submittedName>
</protein>
<feature type="domain" description="YagK/YfjJ C-terminal" evidence="1">
    <location>
        <begin position="27"/>
        <end position="204"/>
    </location>
</feature>
<evidence type="ECO:0000313" key="2">
    <source>
        <dbReference type="EMBL" id="MDW2633634.1"/>
    </source>
</evidence>
<organism evidence="2 3">
    <name type="scientific">Citrobacter portucalensis</name>
    <dbReference type="NCBI Taxonomy" id="1639133"/>
    <lineage>
        <taxon>Bacteria</taxon>
        <taxon>Pseudomonadati</taxon>
        <taxon>Pseudomonadota</taxon>
        <taxon>Gammaproteobacteria</taxon>
        <taxon>Enterobacterales</taxon>
        <taxon>Enterobacteriaceae</taxon>
        <taxon>Citrobacter</taxon>
        <taxon>Citrobacter freundii complex</taxon>
    </lineage>
</organism>
<dbReference type="Pfam" id="PF11726">
    <property type="entry name" value="YagK_YfjJ_C"/>
    <property type="match status" value="1"/>
</dbReference>
<sequence>MHLYNGTHGEHIFDYKVKIEQTLNNAIRQYPRTMALRVDLHYPPILDRGDTISCFHNQEPGAISRFLNALKATLSASEDRRMRDGTRIHPNTLRNIWVREFTLLGKCHFHICLLFNKHAYYHLGDFKYEDSLGVMIMKAWYSALGLTFEDCPQLVHFPDNCRYMLEVNDPDYVEVYYDLLNRLDYMTKLDTKVFGEGDRNFGCSRG</sequence>
<accession>A0ABD5GZQ3</accession>
<dbReference type="Proteomes" id="UP001269984">
    <property type="component" value="Unassembled WGS sequence"/>
</dbReference>